<name>A0A2R9SY66_9BACL</name>
<dbReference type="KEGG" id="pvo:PVOR_08630"/>
<comment type="caution">
    <text evidence="1">The sequence shown here is derived from an EMBL/GenBank/DDBJ whole genome shotgun (WGS) entry which is preliminary data.</text>
</comment>
<organism evidence="1 2">
    <name type="scientific">Paenibacillus vortex V453</name>
    <dbReference type="NCBI Taxonomy" id="715225"/>
    <lineage>
        <taxon>Bacteria</taxon>
        <taxon>Bacillati</taxon>
        <taxon>Bacillota</taxon>
        <taxon>Bacilli</taxon>
        <taxon>Bacillales</taxon>
        <taxon>Paenibacillaceae</taxon>
        <taxon>Paenibacillus</taxon>
    </lineage>
</organism>
<accession>A0A2R9SY66</accession>
<sequence>MRLQSLFDRYIDRETDYANWEAMLEATNREYAGQREKIECKVSKLAVNKILSAISGQDFLESRSLSYLMCSKIHVANLLIFDHSSISTFFNRLV</sequence>
<protein>
    <submittedName>
        <fullName evidence="1">Uncharacterized protein</fullName>
    </submittedName>
</protein>
<evidence type="ECO:0000313" key="1">
    <source>
        <dbReference type="EMBL" id="EFU42332.1"/>
    </source>
</evidence>
<dbReference type="AlphaFoldDB" id="A0A2R9SY66"/>
<evidence type="ECO:0000313" key="2">
    <source>
        <dbReference type="Proteomes" id="UP000003094"/>
    </source>
</evidence>
<proteinExistence type="predicted"/>
<reference evidence="1 2" key="1">
    <citation type="journal article" date="2010" name="BMC Genomics">
        <title>Genome sequence of the pattern forming Paenibacillus vortex bacterium reveals potential for thriving in complex environments.</title>
        <authorList>
            <person name="Sirota-Madi A."/>
            <person name="Olender T."/>
            <person name="Helman Y."/>
            <person name="Ingham C."/>
            <person name="Brainis I."/>
            <person name="Roth D."/>
            <person name="Hagi E."/>
            <person name="Brodsky L."/>
            <person name="Leshkowitz D."/>
            <person name="Galatenko V."/>
            <person name="Nikolaev V."/>
            <person name="Mugasimangalam R.C."/>
            <person name="Bransburg-Zabary S."/>
            <person name="Gutnick D.L."/>
            <person name="Lancet D."/>
            <person name="Ben-Jacob E."/>
        </authorList>
    </citation>
    <scope>NUCLEOTIDE SEQUENCE [LARGE SCALE GENOMIC DNA]</scope>
    <source>
        <strain evidence="1 2">V453</strain>
    </source>
</reference>
<gene>
    <name evidence="1" type="ORF">PVOR_08630</name>
</gene>
<dbReference type="EMBL" id="ADHJ01000014">
    <property type="protein sequence ID" value="EFU42332.1"/>
    <property type="molecule type" value="Genomic_DNA"/>
</dbReference>
<keyword evidence="2" id="KW-1185">Reference proteome</keyword>
<dbReference type="Proteomes" id="UP000003094">
    <property type="component" value="Unassembled WGS sequence"/>
</dbReference>